<comment type="caution">
    <text evidence="7">The sequence shown here is derived from an EMBL/GenBank/DDBJ whole genome shotgun (WGS) entry which is preliminary data.</text>
</comment>
<keyword evidence="2 5" id="KW-0812">Transmembrane</keyword>
<protein>
    <recommendedName>
        <fullName evidence="6">O-antigen ligase-related domain-containing protein</fullName>
    </recommendedName>
</protein>
<dbReference type="EMBL" id="AZFJ01000044">
    <property type="protein sequence ID" value="KRL86494.1"/>
    <property type="molecule type" value="Genomic_DNA"/>
</dbReference>
<feature type="transmembrane region" description="Helical" evidence="5">
    <location>
        <begin position="84"/>
        <end position="105"/>
    </location>
</feature>
<dbReference type="InterPro" id="IPR007016">
    <property type="entry name" value="O-antigen_ligase-rel_domated"/>
</dbReference>
<sequence length="433" mass="48854">MLALDIILGSNSIYASFSFSKYVTLALGLLAAGLVFLRFMIEASGGNRVRINSNSLMALFIFLFVVVFYLFAQNVFWAKNFGQLANYLGLFVLFTPALWLYVGVFGYRGLLDKYVKLMVMIAVVALLFWGLGSIMGLFAPTSYFTIGWGGNNQVASYYGVYFETQFKTIAGHVVVRNSAIWPEAPMYTMSLMFALLTQLFVLPKRRPVFVTILIISMASTLTSTAILILVGLATYYLWRATNVFSPWYRLVLVLMVLLVVSVPAMFVFSKFMNSKLNGFSGSVRVDDYITGVKAWIKHPIIGEGFNNNKALYKFMNMNIREYYNNGELTFNKGVANAWTPLIANGGLLFMGTYLVGLGSLFRLGGSWRVLTLFIFAMMFLSIMQYTTIMMLFIFAVPFALENDSDKERFVRNRLWDSGPKNFMAKSSREYGRG</sequence>
<dbReference type="PATRIC" id="fig|1423783.4.peg.768"/>
<proteinExistence type="predicted"/>
<evidence type="ECO:0000256" key="1">
    <source>
        <dbReference type="ARBA" id="ARBA00004141"/>
    </source>
</evidence>
<evidence type="ECO:0000313" key="7">
    <source>
        <dbReference type="EMBL" id="KRL86494.1"/>
    </source>
</evidence>
<keyword evidence="8" id="KW-1185">Reference proteome</keyword>
<feature type="transmembrane region" description="Helical" evidence="5">
    <location>
        <begin position="341"/>
        <end position="361"/>
    </location>
</feature>
<accession>A0A0R1U0M0</accession>
<evidence type="ECO:0000256" key="4">
    <source>
        <dbReference type="ARBA" id="ARBA00023136"/>
    </source>
</evidence>
<feature type="transmembrane region" description="Helical" evidence="5">
    <location>
        <begin position="250"/>
        <end position="268"/>
    </location>
</feature>
<evidence type="ECO:0000313" key="8">
    <source>
        <dbReference type="Proteomes" id="UP000051922"/>
    </source>
</evidence>
<feature type="domain" description="O-antigen ligase-related" evidence="6">
    <location>
        <begin position="210"/>
        <end position="347"/>
    </location>
</feature>
<dbReference type="Pfam" id="PF04932">
    <property type="entry name" value="Wzy_C"/>
    <property type="match status" value="1"/>
</dbReference>
<feature type="transmembrane region" description="Helical" evidence="5">
    <location>
        <begin position="209"/>
        <end position="238"/>
    </location>
</feature>
<dbReference type="Proteomes" id="UP000051922">
    <property type="component" value="Unassembled WGS sequence"/>
</dbReference>
<dbReference type="GO" id="GO:0016020">
    <property type="term" value="C:membrane"/>
    <property type="evidence" value="ECO:0007669"/>
    <property type="project" value="UniProtKB-SubCell"/>
</dbReference>
<feature type="transmembrane region" description="Helical" evidence="5">
    <location>
        <begin position="184"/>
        <end position="202"/>
    </location>
</feature>
<name>A0A0R1U0M0_9LACO</name>
<evidence type="ECO:0000256" key="2">
    <source>
        <dbReference type="ARBA" id="ARBA00022692"/>
    </source>
</evidence>
<dbReference type="AlphaFoldDB" id="A0A0R1U0M0"/>
<keyword evidence="4 5" id="KW-0472">Membrane</keyword>
<gene>
    <name evidence="7" type="ORF">FC50_GL000743</name>
</gene>
<feature type="transmembrane region" description="Helical" evidence="5">
    <location>
        <begin position="53"/>
        <end position="72"/>
    </location>
</feature>
<evidence type="ECO:0000259" key="6">
    <source>
        <dbReference type="Pfam" id="PF04932"/>
    </source>
</evidence>
<evidence type="ECO:0000256" key="5">
    <source>
        <dbReference type="SAM" id="Phobius"/>
    </source>
</evidence>
<dbReference type="STRING" id="1423783.FC50_GL000743"/>
<feature type="transmembrane region" description="Helical" evidence="5">
    <location>
        <begin position="22"/>
        <end position="41"/>
    </location>
</feature>
<evidence type="ECO:0000256" key="3">
    <source>
        <dbReference type="ARBA" id="ARBA00022989"/>
    </source>
</evidence>
<feature type="transmembrane region" description="Helical" evidence="5">
    <location>
        <begin position="373"/>
        <end position="400"/>
    </location>
</feature>
<reference evidence="7 8" key="1">
    <citation type="journal article" date="2015" name="Genome Announc.">
        <title>Expanding the biotechnology potential of lactobacilli through comparative genomics of 213 strains and associated genera.</title>
        <authorList>
            <person name="Sun Z."/>
            <person name="Harris H.M."/>
            <person name="McCann A."/>
            <person name="Guo C."/>
            <person name="Argimon S."/>
            <person name="Zhang W."/>
            <person name="Yang X."/>
            <person name="Jeffery I.B."/>
            <person name="Cooney J.C."/>
            <person name="Kagawa T.F."/>
            <person name="Liu W."/>
            <person name="Song Y."/>
            <person name="Salvetti E."/>
            <person name="Wrobel A."/>
            <person name="Rasinkangas P."/>
            <person name="Parkhill J."/>
            <person name="Rea M.C."/>
            <person name="O'Sullivan O."/>
            <person name="Ritari J."/>
            <person name="Douillard F.P."/>
            <person name="Paul Ross R."/>
            <person name="Yang R."/>
            <person name="Briner A.E."/>
            <person name="Felis G.E."/>
            <person name="de Vos W.M."/>
            <person name="Barrangou R."/>
            <person name="Klaenhammer T.R."/>
            <person name="Caufield P.W."/>
            <person name="Cui Y."/>
            <person name="Zhang H."/>
            <person name="O'Toole P.W."/>
        </authorList>
    </citation>
    <scope>NUCLEOTIDE SEQUENCE [LARGE SCALE GENOMIC DNA]</scope>
    <source>
        <strain evidence="7 8">DSM 15945</strain>
    </source>
</reference>
<organism evidence="7 8">
    <name type="scientific">Lacticaseibacillus pantheris DSM 15945 = JCM 12539 = NBRC 106106</name>
    <dbReference type="NCBI Taxonomy" id="1423783"/>
    <lineage>
        <taxon>Bacteria</taxon>
        <taxon>Bacillati</taxon>
        <taxon>Bacillota</taxon>
        <taxon>Bacilli</taxon>
        <taxon>Lactobacillales</taxon>
        <taxon>Lactobacillaceae</taxon>
        <taxon>Lacticaseibacillus</taxon>
    </lineage>
</organism>
<comment type="subcellular location">
    <subcellularLocation>
        <location evidence="1">Membrane</location>
        <topology evidence="1">Multi-pass membrane protein</topology>
    </subcellularLocation>
</comment>
<keyword evidence="3 5" id="KW-1133">Transmembrane helix</keyword>
<feature type="transmembrane region" description="Helical" evidence="5">
    <location>
        <begin position="117"/>
        <end position="139"/>
    </location>
</feature>